<proteinExistence type="predicted"/>
<dbReference type="KEGG" id="xbv:XBW1_3808"/>
<protein>
    <submittedName>
        <fullName evidence="1">Uncharacterized protein</fullName>
    </submittedName>
</protein>
<dbReference type="EMBL" id="FO818637">
    <property type="protein sequence ID" value="CDM91164.1"/>
    <property type="molecule type" value="Genomic_DNA"/>
</dbReference>
<gene>
    <name evidence="1" type="ORF">XBW1_3808</name>
</gene>
<evidence type="ECO:0000313" key="2">
    <source>
        <dbReference type="Proteomes" id="UP000032930"/>
    </source>
</evidence>
<name>A0A0B6XFK2_XENBV</name>
<accession>A0A0B6XFK2</accession>
<sequence>MLSLKYLVPMTRYELDDVGTSDIGMLSIFDCQPQACPSISEDNNRALGRLLTEIRRRLKKVSVITCHPHRIGSRNCISMSLGDENGHDVNLLITVSGECYWPKPESYKHPRWFIHVTDATDAIYLILFIYQRVKR</sequence>
<organism evidence="1 2">
    <name type="scientific">Xenorhabdus bovienii</name>
    <name type="common">Xenorhabdus nematophila subsp. bovienii</name>
    <dbReference type="NCBI Taxonomy" id="40576"/>
    <lineage>
        <taxon>Bacteria</taxon>
        <taxon>Pseudomonadati</taxon>
        <taxon>Pseudomonadota</taxon>
        <taxon>Gammaproteobacteria</taxon>
        <taxon>Enterobacterales</taxon>
        <taxon>Morganellaceae</taxon>
        <taxon>Xenorhabdus</taxon>
    </lineage>
</organism>
<dbReference type="RefSeq" id="WP_046337425.1">
    <property type="nucleotide sequence ID" value="NZ_CAWMEF010000001.1"/>
</dbReference>
<dbReference type="Proteomes" id="UP000032930">
    <property type="component" value="Chromosome"/>
</dbReference>
<dbReference type="AlphaFoldDB" id="A0A0B6XFK2"/>
<reference evidence="1 2" key="1">
    <citation type="submission" date="2014-02" db="EMBL/GenBank/DDBJ databases">
        <authorList>
            <person name="Genoscope - CEA"/>
        </authorList>
    </citation>
    <scope>NUCLEOTIDE SEQUENCE [LARGE SCALE GENOMIC DNA]</scope>
    <source>
        <strain evidence="1 2">CS03</strain>
    </source>
</reference>
<evidence type="ECO:0000313" key="1">
    <source>
        <dbReference type="EMBL" id="CDM91164.1"/>
    </source>
</evidence>